<sequence length="247" mass="26275">MNIVAGAEPFSADGGPVGFVVSHGFTGNPASVRGWAEHLAGAGFTVRAPRLPGHGTTWQDANTTTWHDWYGEIERAYDDLAARCDHVFAAGLSMGGTLVTRLAEQRQVAGLVLVNPAFATERVDAKLAKYIAWAVKSRPAIAGDIKKPGVVESAYSRTPVPAFVSLQELWAVTRADLGLLTCPVTLFRSIDDHVVEPLSGKLLIENATATTVSETLLTNSFHVATMDNDAQAIFDGTVAFANDALGR</sequence>
<evidence type="ECO:0000256" key="3">
    <source>
        <dbReference type="PIRSR" id="PIRSR017388-3"/>
    </source>
</evidence>
<dbReference type="InterPro" id="IPR029058">
    <property type="entry name" value="AB_hydrolase_fold"/>
</dbReference>
<reference evidence="5" key="1">
    <citation type="journal article" date="2014" name="Int. J. Syst. Evol. Microbiol.">
        <title>Complete genome sequence of Corynebacterium casei LMG S-19264T (=DSM 44701T), isolated from a smear-ripened cheese.</title>
        <authorList>
            <consortium name="US DOE Joint Genome Institute (JGI-PGF)"/>
            <person name="Walter F."/>
            <person name="Albersmeier A."/>
            <person name="Kalinowski J."/>
            <person name="Ruckert C."/>
        </authorList>
    </citation>
    <scope>NUCLEOTIDE SEQUENCE</scope>
    <source>
        <strain evidence="5">CCM 7905</strain>
    </source>
</reference>
<feature type="domain" description="Serine aminopeptidase S33" evidence="4">
    <location>
        <begin position="20"/>
        <end position="228"/>
    </location>
</feature>
<dbReference type="RefSeq" id="WP_188544217.1">
    <property type="nucleotide sequence ID" value="NZ_BMCU01000002.1"/>
</dbReference>
<feature type="active site" description="Nucleophile" evidence="1">
    <location>
        <position position="93"/>
    </location>
</feature>
<feature type="binding site" evidence="2">
    <location>
        <position position="94"/>
    </location>
    <ligand>
        <name>substrate</name>
    </ligand>
</feature>
<evidence type="ECO:0000256" key="2">
    <source>
        <dbReference type="PIRSR" id="PIRSR017388-2"/>
    </source>
</evidence>
<feature type="active site" description="Charge relay system" evidence="1">
    <location>
        <position position="192"/>
    </location>
</feature>
<comment type="caution">
    <text evidence="5">The sequence shown here is derived from an EMBL/GenBank/DDBJ whole genome shotgun (WGS) entry which is preliminary data.</text>
</comment>
<dbReference type="SUPFAM" id="SSF53474">
    <property type="entry name" value="alpha/beta-Hydrolases"/>
    <property type="match status" value="1"/>
</dbReference>
<organism evidence="5 6">
    <name type="scientific">Rhodococcoides trifolii</name>
    <dbReference type="NCBI Taxonomy" id="908250"/>
    <lineage>
        <taxon>Bacteria</taxon>
        <taxon>Bacillati</taxon>
        <taxon>Actinomycetota</taxon>
        <taxon>Actinomycetes</taxon>
        <taxon>Mycobacteriales</taxon>
        <taxon>Nocardiaceae</taxon>
        <taxon>Rhodococcoides</taxon>
    </lineage>
</organism>
<evidence type="ECO:0000259" key="4">
    <source>
        <dbReference type="Pfam" id="PF12146"/>
    </source>
</evidence>
<evidence type="ECO:0000313" key="6">
    <source>
        <dbReference type="Proteomes" id="UP000654257"/>
    </source>
</evidence>
<dbReference type="Proteomes" id="UP000654257">
    <property type="component" value="Unassembled WGS sequence"/>
</dbReference>
<evidence type="ECO:0000256" key="1">
    <source>
        <dbReference type="PIRSR" id="PIRSR017388-1"/>
    </source>
</evidence>
<dbReference type="Gene3D" id="3.40.50.1820">
    <property type="entry name" value="alpha/beta hydrolase"/>
    <property type="match status" value="1"/>
</dbReference>
<feature type="active site" description="Charge relay system" evidence="1">
    <location>
        <position position="222"/>
    </location>
</feature>
<dbReference type="InterPro" id="IPR022742">
    <property type="entry name" value="Hydrolase_4"/>
</dbReference>
<gene>
    <name evidence="5" type="primary">yvaK</name>
    <name evidence="5" type="ORF">GCM10007304_15090</name>
</gene>
<dbReference type="PIRSF" id="PIRSF017388">
    <property type="entry name" value="Esterase_lipase"/>
    <property type="match status" value="1"/>
</dbReference>
<name>A0A917FSS3_9NOCA</name>
<dbReference type="Pfam" id="PF12146">
    <property type="entry name" value="Hydrolase_4"/>
    <property type="match status" value="1"/>
</dbReference>
<dbReference type="EMBL" id="BMCU01000002">
    <property type="protein sequence ID" value="GGG02095.1"/>
    <property type="molecule type" value="Genomic_DNA"/>
</dbReference>
<reference evidence="5" key="2">
    <citation type="submission" date="2020-09" db="EMBL/GenBank/DDBJ databases">
        <authorList>
            <person name="Sun Q."/>
            <person name="Sedlacek I."/>
        </authorList>
    </citation>
    <scope>NUCLEOTIDE SEQUENCE</scope>
    <source>
        <strain evidence="5">CCM 7905</strain>
    </source>
</reference>
<dbReference type="GO" id="GO:0052689">
    <property type="term" value="F:carboxylic ester hydrolase activity"/>
    <property type="evidence" value="ECO:0007669"/>
    <property type="project" value="InterPro"/>
</dbReference>
<feature type="binding site" evidence="2">
    <location>
        <position position="25"/>
    </location>
    <ligand>
        <name>substrate</name>
    </ligand>
</feature>
<dbReference type="InterPro" id="IPR051044">
    <property type="entry name" value="MAG_DAG_Lipase"/>
</dbReference>
<keyword evidence="6" id="KW-1185">Reference proteome</keyword>
<dbReference type="InterPro" id="IPR012354">
    <property type="entry name" value="Esterase_lipase"/>
</dbReference>
<dbReference type="AlphaFoldDB" id="A0A917FSS3"/>
<evidence type="ECO:0000313" key="5">
    <source>
        <dbReference type="EMBL" id="GGG02095.1"/>
    </source>
</evidence>
<feature type="site" description="Important for substrate specificity" evidence="3">
    <location>
        <position position="141"/>
    </location>
</feature>
<dbReference type="PANTHER" id="PTHR11614">
    <property type="entry name" value="PHOSPHOLIPASE-RELATED"/>
    <property type="match status" value="1"/>
</dbReference>
<protein>
    <submittedName>
        <fullName evidence="5">Carboxylesterase</fullName>
    </submittedName>
</protein>
<accession>A0A917FSS3</accession>
<proteinExistence type="predicted"/>